<evidence type="ECO:0000256" key="7">
    <source>
        <dbReference type="ARBA" id="ARBA00022989"/>
    </source>
</evidence>
<dbReference type="GO" id="GO:0006865">
    <property type="term" value="P:amino acid transport"/>
    <property type="evidence" value="ECO:0007669"/>
    <property type="project" value="UniProtKB-KW"/>
</dbReference>
<dbReference type="InterPro" id="IPR010065">
    <property type="entry name" value="AA_ABC_transptr_permease_3TM"/>
</dbReference>
<evidence type="ECO:0000256" key="5">
    <source>
        <dbReference type="ARBA" id="ARBA00022692"/>
    </source>
</evidence>
<evidence type="ECO:0000256" key="9">
    <source>
        <dbReference type="RuleBase" id="RU363032"/>
    </source>
</evidence>
<evidence type="ECO:0000256" key="8">
    <source>
        <dbReference type="ARBA" id="ARBA00023136"/>
    </source>
</evidence>
<keyword evidence="8 9" id="KW-0472">Membrane</keyword>
<dbReference type="PANTHER" id="PTHR30614:SF37">
    <property type="entry name" value="AMINO-ACID ABC TRANSPORTER PERMEASE PROTEIN YHDX-RELATED"/>
    <property type="match status" value="1"/>
</dbReference>
<dbReference type="CDD" id="cd06261">
    <property type="entry name" value="TM_PBP2"/>
    <property type="match status" value="1"/>
</dbReference>
<reference evidence="11 12" key="1">
    <citation type="submission" date="2019-12" db="EMBL/GenBank/DDBJ databases">
        <title>Roseobacter cerasinus sp. nov., isolated from seawater around aquaculture.</title>
        <authorList>
            <person name="Muramatsu S."/>
            <person name="Takabe Y."/>
            <person name="Mori K."/>
            <person name="Takaichi S."/>
            <person name="Hanada S."/>
        </authorList>
    </citation>
    <scope>NUCLEOTIDE SEQUENCE [LARGE SCALE GENOMIC DNA]</scope>
    <source>
        <strain evidence="11 12">AI77</strain>
    </source>
</reference>
<evidence type="ECO:0000256" key="1">
    <source>
        <dbReference type="ARBA" id="ARBA00004429"/>
    </source>
</evidence>
<feature type="transmembrane region" description="Helical" evidence="9">
    <location>
        <begin position="26"/>
        <end position="44"/>
    </location>
</feature>
<dbReference type="InterPro" id="IPR035906">
    <property type="entry name" value="MetI-like_sf"/>
</dbReference>
<dbReference type="NCBIfam" id="TIGR01726">
    <property type="entry name" value="HEQRo_perm_3TM"/>
    <property type="match status" value="1"/>
</dbReference>
<keyword evidence="12" id="KW-1185">Reference proteome</keyword>
<dbReference type="AlphaFoldDB" id="A0A640VLP1"/>
<organism evidence="11 12">
    <name type="scientific">Roseobacter cerasinus</name>
    <dbReference type="NCBI Taxonomy" id="2602289"/>
    <lineage>
        <taxon>Bacteria</taxon>
        <taxon>Pseudomonadati</taxon>
        <taxon>Pseudomonadota</taxon>
        <taxon>Alphaproteobacteria</taxon>
        <taxon>Rhodobacterales</taxon>
        <taxon>Roseobacteraceae</taxon>
        <taxon>Roseobacter</taxon>
    </lineage>
</organism>
<dbReference type="EMBL" id="BLIV01000001">
    <property type="protein sequence ID" value="GFE48677.1"/>
    <property type="molecule type" value="Genomic_DNA"/>
</dbReference>
<keyword evidence="3 9" id="KW-0813">Transport</keyword>
<dbReference type="PROSITE" id="PS50928">
    <property type="entry name" value="ABC_TM1"/>
    <property type="match status" value="1"/>
</dbReference>
<dbReference type="Proteomes" id="UP000436522">
    <property type="component" value="Unassembled WGS sequence"/>
</dbReference>
<feature type="transmembrane region" description="Helical" evidence="9">
    <location>
        <begin position="224"/>
        <end position="246"/>
    </location>
</feature>
<dbReference type="OrthoDB" id="9808531at2"/>
<feature type="transmembrane region" description="Helical" evidence="9">
    <location>
        <begin position="134"/>
        <end position="156"/>
    </location>
</feature>
<evidence type="ECO:0000256" key="4">
    <source>
        <dbReference type="ARBA" id="ARBA00022475"/>
    </source>
</evidence>
<dbReference type="PANTHER" id="PTHR30614">
    <property type="entry name" value="MEMBRANE COMPONENT OF AMINO ACID ABC TRANSPORTER"/>
    <property type="match status" value="1"/>
</dbReference>
<evidence type="ECO:0000256" key="2">
    <source>
        <dbReference type="ARBA" id="ARBA00010072"/>
    </source>
</evidence>
<dbReference type="SUPFAM" id="SSF161098">
    <property type="entry name" value="MetI-like"/>
    <property type="match status" value="2"/>
</dbReference>
<evidence type="ECO:0000256" key="3">
    <source>
        <dbReference type="ARBA" id="ARBA00022448"/>
    </source>
</evidence>
<feature type="transmembrane region" description="Helical" evidence="9">
    <location>
        <begin position="374"/>
        <end position="395"/>
    </location>
</feature>
<protein>
    <submittedName>
        <fullName evidence="11">Amino acid ABC transporter permease</fullName>
    </submittedName>
</protein>
<comment type="subcellular location">
    <subcellularLocation>
        <location evidence="1">Cell inner membrane</location>
        <topology evidence="1">Multi-pass membrane protein</topology>
    </subcellularLocation>
    <subcellularLocation>
        <location evidence="9">Cell membrane</location>
        <topology evidence="9">Multi-pass membrane protein</topology>
    </subcellularLocation>
</comment>
<sequence>MTTLTDPPQGSFRLSMLINDTRYRSLTFQAIALLLLIVSIAYLANNLFANLAAAGLNIAYDFLGTPAGYDINQTLVEYNSRSTHARAALVGILNTLLVAFLSCVMATVFGVLAGVLRLSNNWLVAKLMSFYVEIFRNIPVLIWIIIIFTIMTAVMPAPRAFRGDEPEASMLLGLVAFTNRGIYIPAPVWGPGSLVVVATFIVSIVGVIGYRRYATNLLYSTGKLLPTGWPSLAILFVPTILMFYIMGRPIGLDIPELGGFNFRGGIQVGAPLIALWFALSIYTGAFIAENVRAGIQAVSKGQTEAASALGLRPGRVMKLVVLPQALRVIIPPLISQYLNITKNSSLAIAVGYADITATLGGITLNQTGRAIECVLLLMLFYLTISLLISAVMNVYNNAVKLKER</sequence>
<proteinExistence type="inferred from homology"/>
<comment type="caution">
    <text evidence="11">The sequence shown here is derived from an EMBL/GenBank/DDBJ whole genome shotgun (WGS) entry which is preliminary data.</text>
</comment>
<dbReference type="Gene3D" id="1.10.3720.10">
    <property type="entry name" value="MetI-like"/>
    <property type="match status" value="2"/>
</dbReference>
<dbReference type="InterPro" id="IPR000515">
    <property type="entry name" value="MetI-like"/>
</dbReference>
<gene>
    <name evidence="11" type="primary">bztB</name>
    <name evidence="11" type="ORF">So717_04300</name>
</gene>
<feature type="transmembrane region" description="Helical" evidence="9">
    <location>
        <begin position="87"/>
        <end position="114"/>
    </location>
</feature>
<dbReference type="GO" id="GO:0043190">
    <property type="term" value="C:ATP-binding cassette (ABC) transporter complex"/>
    <property type="evidence" value="ECO:0007669"/>
    <property type="project" value="InterPro"/>
</dbReference>
<keyword evidence="6" id="KW-0029">Amino-acid transport</keyword>
<evidence type="ECO:0000259" key="10">
    <source>
        <dbReference type="PROSITE" id="PS50928"/>
    </source>
</evidence>
<keyword evidence="5 9" id="KW-0812">Transmembrane</keyword>
<dbReference type="InterPro" id="IPR043429">
    <property type="entry name" value="ArtM/GltK/GlnP/TcyL/YhdX-like"/>
</dbReference>
<keyword evidence="7 9" id="KW-1133">Transmembrane helix</keyword>
<evidence type="ECO:0000313" key="12">
    <source>
        <dbReference type="Proteomes" id="UP000436522"/>
    </source>
</evidence>
<feature type="transmembrane region" description="Helical" evidence="9">
    <location>
        <begin position="266"/>
        <end position="288"/>
    </location>
</feature>
<dbReference type="GO" id="GO:0022857">
    <property type="term" value="F:transmembrane transporter activity"/>
    <property type="evidence" value="ECO:0007669"/>
    <property type="project" value="InterPro"/>
</dbReference>
<comment type="similarity">
    <text evidence="2">Belongs to the binding-protein-dependent transport system permease family. HisMQ subfamily.</text>
</comment>
<dbReference type="RefSeq" id="WP_159974550.1">
    <property type="nucleotide sequence ID" value="NZ_BLIV01000001.1"/>
</dbReference>
<feature type="transmembrane region" description="Helical" evidence="9">
    <location>
        <begin position="192"/>
        <end position="212"/>
    </location>
</feature>
<feature type="domain" description="ABC transmembrane type-1" evidence="10">
    <location>
        <begin position="92"/>
        <end position="392"/>
    </location>
</feature>
<accession>A0A640VLP1</accession>
<name>A0A640VLP1_9RHOB</name>
<dbReference type="Pfam" id="PF00528">
    <property type="entry name" value="BPD_transp_1"/>
    <property type="match status" value="1"/>
</dbReference>
<keyword evidence="4" id="KW-1003">Cell membrane</keyword>
<evidence type="ECO:0000313" key="11">
    <source>
        <dbReference type="EMBL" id="GFE48677.1"/>
    </source>
</evidence>
<evidence type="ECO:0000256" key="6">
    <source>
        <dbReference type="ARBA" id="ARBA00022970"/>
    </source>
</evidence>